<dbReference type="SUPFAM" id="SSF51182">
    <property type="entry name" value="RmlC-like cupins"/>
    <property type="match status" value="1"/>
</dbReference>
<keyword evidence="2" id="KW-0223">Dioxygenase</keyword>
<dbReference type="RefSeq" id="WP_042113767.1">
    <property type="nucleotide sequence ID" value="NZ_CABPSX010000001.1"/>
</dbReference>
<protein>
    <submittedName>
        <fullName evidence="2">Cysteine dioxygenase</fullName>
    </submittedName>
</protein>
<gene>
    <name evidence="1" type="ORF">EJE83_07425</name>
    <name evidence="2" type="ORF">PAP18089_00339</name>
</gene>
<dbReference type="Proteomes" id="UP000364291">
    <property type="component" value="Unassembled WGS sequence"/>
</dbReference>
<evidence type="ECO:0000313" key="3">
    <source>
        <dbReference type="Proteomes" id="UP000270216"/>
    </source>
</evidence>
<reference evidence="2 4" key="2">
    <citation type="submission" date="2019-08" db="EMBL/GenBank/DDBJ databases">
        <authorList>
            <person name="Peeters C."/>
        </authorList>
    </citation>
    <scope>NUCLEOTIDE SEQUENCE [LARGE SCALE GENOMIC DNA]</scope>
    <source>
        <strain evidence="2 4">LMG 18089</strain>
    </source>
</reference>
<dbReference type="CDD" id="cd10548">
    <property type="entry name" value="cupin_CDO"/>
    <property type="match status" value="1"/>
</dbReference>
<keyword evidence="2" id="KW-0560">Oxidoreductase</keyword>
<dbReference type="AlphaFoldDB" id="A0A0B5FEU2"/>
<dbReference type="InterPro" id="IPR014710">
    <property type="entry name" value="RmlC-like_jellyroll"/>
</dbReference>
<evidence type="ECO:0000313" key="4">
    <source>
        <dbReference type="Proteomes" id="UP000364291"/>
    </source>
</evidence>
<evidence type="ECO:0000313" key="1">
    <source>
        <dbReference type="EMBL" id="RSK83855.1"/>
    </source>
</evidence>
<sequence length="198" mass="21530">MSTSSVSEQRQAAVSDAINAMKAALAPEGETRPALAAVLDQVKSLAARSALWSEADFPPPGDGELQARYLIHEDADKTYALYLNVMRPGKKITPHNHTTWACIAAVDGVEYNYVYRRTDDGKTPGVGTLEVSDTVVVDPGHGIALASEDIHAVEIKGDAPIRHLHMYGRALETLTERITFDLAKGTYQVMDIGVKTRR</sequence>
<dbReference type="STRING" id="93218.XM39_09495"/>
<name>A0A0B5FEU2_9BURK</name>
<dbReference type="InterPro" id="IPR011051">
    <property type="entry name" value="RmlC_Cupin_sf"/>
</dbReference>
<dbReference type="Gene3D" id="2.60.120.10">
    <property type="entry name" value="Jelly Rolls"/>
    <property type="match status" value="1"/>
</dbReference>
<dbReference type="EMBL" id="CABPSX010000001">
    <property type="protein sequence ID" value="VVG69385.1"/>
    <property type="molecule type" value="Genomic_DNA"/>
</dbReference>
<dbReference type="KEGG" id="papi:SG18_09295"/>
<dbReference type="Proteomes" id="UP000270216">
    <property type="component" value="Unassembled WGS sequence"/>
</dbReference>
<dbReference type="OrthoDB" id="7059163at2"/>
<dbReference type="EMBL" id="RWHX01000008">
    <property type="protein sequence ID" value="RSK83855.1"/>
    <property type="molecule type" value="Genomic_DNA"/>
</dbReference>
<evidence type="ECO:0000313" key="2">
    <source>
        <dbReference type="EMBL" id="VVG69385.1"/>
    </source>
</evidence>
<dbReference type="GO" id="GO:0051213">
    <property type="term" value="F:dioxygenase activity"/>
    <property type="evidence" value="ECO:0007669"/>
    <property type="project" value="UniProtKB-KW"/>
</dbReference>
<organism evidence="2 4">
    <name type="scientific">Pandoraea apista</name>
    <dbReference type="NCBI Taxonomy" id="93218"/>
    <lineage>
        <taxon>Bacteria</taxon>
        <taxon>Pseudomonadati</taxon>
        <taxon>Pseudomonadota</taxon>
        <taxon>Betaproteobacteria</taxon>
        <taxon>Burkholderiales</taxon>
        <taxon>Burkholderiaceae</taxon>
        <taxon>Pandoraea</taxon>
    </lineage>
</organism>
<dbReference type="GeneID" id="47016996"/>
<proteinExistence type="predicted"/>
<reference evidence="1 3" key="1">
    <citation type="submission" date="2018-12" db="EMBL/GenBank/DDBJ databases">
        <title>Whole genome sequence of a Pandoraea apista isolate from a patient with cystic fibrosis.</title>
        <authorList>
            <person name="Kenna D.T."/>
            <person name="Turton J.F."/>
        </authorList>
    </citation>
    <scope>NUCLEOTIDE SEQUENCE [LARGE SCALE GENOMIC DNA]</scope>
    <source>
        <strain evidence="1 3">Pa13324</strain>
    </source>
</reference>
<keyword evidence="3" id="KW-1185">Reference proteome</keyword>
<accession>A0A0B5FEU2</accession>